<keyword evidence="6 11" id="KW-0732">Signal</keyword>
<evidence type="ECO:0000256" key="4">
    <source>
        <dbReference type="ARBA" id="ARBA00022475"/>
    </source>
</evidence>
<evidence type="ECO:0000313" key="12">
    <source>
        <dbReference type="Ensembl" id="ENSKMAP00000014702.1"/>
    </source>
</evidence>
<dbReference type="PANTHER" id="PTHR14995:SF2">
    <property type="entry name" value="PROTEIN AMNIONLESS"/>
    <property type="match status" value="1"/>
</dbReference>
<dbReference type="GO" id="GO:0030139">
    <property type="term" value="C:endocytic vesicle"/>
    <property type="evidence" value="ECO:0007669"/>
    <property type="project" value="TreeGrafter"/>
</dbReference>
<name>A0A3Q3FPU2_KRYMA</name>
<dbReference type="InterPro" id="IPR026112">
    <property type="entry name" value="AMN"/>
</dbReference>
<keyword evidence="4" id="KW-1003">Cell membrane</keyword>
<dbReference type="Proteomes" id="UP000264800">
    <property type="component" value="Unplaced"/>
</dbReference>
<accession>A0A3Q3FPU2</accession>
<dbReference type="PANTHER" id="PTHR14995">
    <property type="entry name" value="AMNIONLESS"/>
    <property type="match status" value="1"/>
</dbReference>
<dbReference type="AlphaFoldDB" id="A0A3Q3FPU2"/>
<dbReference type="GO" id="GO:0015031">
    <property type="term" value="P:protein transport"/>
    <property type="evidence" value="ECO:0007669"/>
    <property type="project" value="UniProtKB-KW"/>
</dbReference>
<keyword evidence="3" id="KW-0813">Transport</keyword>
<evidence type="ECO:0000256" key="2">
    <source>
        <dbReference type="ARBA" id="ARBA00021200"/>
    </source>
</evidence>
<evidence type="ECO:0000256" key="11">
    <source>
        <dbReference type="SAM" id="SignalP"/>
    </source>
</evidence>
<dbReference type="GeneTree" id="ENSGT00390000007463"/>
<keyword evidence="9 10" id="KW-0472">Membrane</keyword>
<dbReference type="Pfam" id="PF14828">
    <property type="entry name" value="Amnionless"/>
    <property type="match status" value="1"/>
</dbReference>
<dbReference type="GO" id="GO:0016324">
    <property type="term" value="C:apical plasma membrane"/>
    <property type="evidence" value="ECO:0007669"/>
    <property type="project" value="TreeGrafter"/>
</dbReference>
<evidence type="ECO:0000256" key="3">
    <source>
        <dbReference type="ARBA" id="ARBA00022448"/>
    </source>
</evidence>
<feature type="chain" id="PRO_5018742052" description="Protein amnionless" evidence="11">
    <location>
        <begin position="20"/>
        <end position="471"/>
    </location>
</feature>
<feature type="transmembrane region" description="Helical" evidence="10">
    <location>
        <begin position="365"/>
        <end position="387"/>
    </location>
</feature>
<evidence type="ECO:0000313" key="13">
    <source>
        <dbReference type="Proteomes" id="UP000264800"/>
    </source>
</evidence>
<dbReference type="STRING" id="37003.ENSKMAP00000014702"/>
<comment type="subcellular location">
    <subcellularLocation>
        <location evidence="1">Cell membrane</location>
        <topology evidence="1">Single-pass type I membrane protein</topology>
    </subcellularLocation>
</comment>
<evidence type="ECO:0000256" key="8">
    <source>
        <dbReference type="ARBA" id="ARBA00022989"/>
    </source>
</evidence>
<evidence type="ECO:0000256" key="9">
    <source>
        <dbReference type="ARBA" id="ARBA00023136"/>
    </source>
</evidence>
<keyword evidence="13" id="KW-1185">Reference proteome</keyword>
<feature type="signal peptide" evidence="11">
    <location>
        <begin position="1"/>
        <end position="19"/>
    </location>
</feature>
<reference evidence="12" key="2">
    <citation type="submission" date="2025-09" db="UniProtKB">
        <authorList>
            <consortium name="Ensembl"/>
        </authorList>
    </citation>
    <scope>IDENTIFICATION</scope>
</reference>
<organism evidence="12 13">
    <name type="scientific">Kryptolebias marmoratus</name>
    <name type="common">Mangrove killifish</name>
    <name type="synonym">Rivulus marmoratus</name>
    <dbReference type="NCBI Taxonomy" id="37003"/>
    <lineage>
        <taxon>Eukaryota</taxon>
        <taxon>Metazoa</taxon>
        <taxon>Chordata</taxon>
        <taxon>Craniata</taxon>
        <taxon>Vertebrata</taxon>
        <taxon>Euteleostomi</taxon>
        <taxon>Actinopterygii</taxon>
        <taxon>Neopterygii</taxon>
        <taxon>Teleostei</taxon>
        <taxon>Neoteleostei</taxon>
        <taxon>Acanthomorphata</taxon>
        <taxon>Ovalentaria</taxon>
        <taxon>Atherinomorphae</taxon>
        <taxon>Cyprinodontiformes</taxon>
        <taxon>Rivulidae</taxon>
        <taxon>Kryptolebias</taxon>
    </lineage>
</organism>
<evidence type="ECO:0000256" key="6">
    <source>
        <dbReference type="ARBA" id="ARBA00022729"/>
    </source>
</evidence>
<reference evidence="12" key="1">
    <citation type="submission" date="2025-08" db="UniProtKB">
        <authorList>
            <consortium name="Ensembl"/>
        </authorList>
    </citation>
    <scope>IDENTIFICATION</scope>
</reference>
<evidence type="ECO:0000256" key="1">
    <source>
        <dbReference type="ARBA" id="ARBA00004251"/>
    </source>
</evidence>
<sequence length="471" mass="50870">MLNTPHALLLVCLVGATDAFYKQWIPDTNYENKTNWDKGDVPCGSDRVQFSAQRKVSVFVETTHAVQEMQLPVDGELILNSGAGFYVVSGQDPSCGAGVRTKFKDSDSLQWFDPALWQAAATLNDLQQGNFLFSVHEESVPCQHDDVVFKALSSFRVDTHSSQSTIPVKSVSVLGETFDSRSEFSQYLSSRSGQLQFHGPSAVTVGNPSCGDPTGCDCGNSVNHQRICGSVTCASVSCKVPLLPMGHCCHVCGAIITISYAGGFNLQNYRGRIQSLFLTQPQYESIQLGMSKVLKPQRVLGVIPFGTSPEIQVVIVDGETGDLSEALAQDIIKDVQSHGSKLGITKAELQASTGNTSTPQSNAGMVVGVVFAVLLMIALVVILAVLIRKGMVQMPPMPSMPSLSFFRRNPNVGDHNGAAHRGFDNPMFDQPDALSDIPGLYESDSNTIALTRTGVYFINPVYDENESNFSV</sequence>
<dbReference type="GO" id="GO:0006898">
    <property type="term" value="P:receptor-mediated endocytosis"/>
    <property type="evidence" value="ECO:0007669"/>
    <property type="project" value="TreeGrafter"/>
</dbReference>
<keyword evidence="7" id="KW-0653">Protein transport</keyword>
<evidence type="ECO:0000256" key="5">
    <source>
        <dbReference type="ARBA" id="ARBA00022692"/>
    </source>
</evidence>
<proteinExistence type="predicted"/>
<dbReference type="Ensembl" id="ENSKMAT00000014917.1">
    <property type="protein sequence ID" value="ENSKMAP00000014702.1"/>
    <property type="gene ID" value="ENSKMAG00000011035.1"/>
</dbReference>
<protein>
    <recommendedName>
        <fullName evidence="2">Protein amnionless</fullName>
    </recommendedName>
</protein>
<evidence type="ECO:0000256" key="7">
    <source>
        <dbReference type="ARBA" id="ARBA00022927"/>
    </source>
</evidence>
<keyword evidence="5 10" id="KW-0812">Transmembrane</keyword>
<evidence type="ECO:0000256" key="10">
    <source>
        <dbReference type="SAM" id="Phobius"/>
    </source>
</evidence>
<keyword evidence="8 10" id="KW-1133">Transmembrane helix</keyword>
<dbReference type="OMA" id="NALYKQW"/>